<organism evidence="2 3">
    <name type="scientific">Sporomusa ovata</name>
    <dbReference type="NCBI Taxonomy" id="2378"/>
    <lineage>
        <taxon>Bacteria</taxon>
        <taxon>Bacillati</taxon>
        <taxon>Bacillota</taxon>
        <taxon>Negativicutes</taxon>
        <taxon>Selenomonadales</taxon>
        <taxon>Sporomusaceae</taxon>
        <taxon>Sporomusa</taxon>
    </lineage>
</organism>
<dbReference type="PROSITE" id="PS51186">
    <property type="entry name" value="GNAT"/>
    <property type="match status" value="1"/>
</dbReference>
<dbReference type="InterPro" id="IPR000182">
    <property type="entry name" value="GNAT_dom"/>
</dbReference>
<dbReference type="PANTHER" id="PTHR31143">
    <property type="match status" value="1"/>
</dbReference>
<dbReference type="Gene3D" id="3.40.630.30">
    <property type="match status" value="1"/>
</dbReference>
<sequence length="248" mass="29097">MDNKFFEYYDKYLGISMSNKHPKIYPCKQRNKLLARNYFQHLIITNREGLIYSIEPLFYSQFKMYIDIEKYSEINESLILLINNFFNKRFGNYKIRKMLRLTTANDLKFLQSTCARKLTIGDKDIFLNSGNKSNTKPYKERKWDAIKAMIREERAFVYVHQNQILSLAIVSNIDFNGGNIVVNTVPEYRNFGYGKLVVSKAAKWCLENDVLPIYWVDSLNVNSLKLALSIGFQIMAEELVVSTEKDEK</sequence>
<evidence type="ECO:0000313" key="3">
    <source>
        <dbReference type="Proteomes" id="UP000049855"/>
    </source>
</evidence>
<evidence type="ECO:0000259" key="1">
    <source>
        <dbReference type="PROSITE" id="PS51186"/>
    </source>
</evidence>
<name>A0A0U1L3U4_9FIRM</name>
<keyword evidence="3" id="KW-1185">Reference proteome</keyword>
<dbReference type="Proteomes" id="UP000049855">
    <property type="component" value="Unassembled WGS sequence"/>
</dbReference>
<gene>
    <name evidence="2" type="ORF">SpAn4DRAFT_0820</name>
</gene>
<dbReference type="EMBL" id="CTRP01000014">
    <property type="protein sequence ID" value="CQR74358.1"/>
    <property type="molecule type" value="Genomic_DNA"/>
</dbReference>
<dbReference type="PANTHER" id="PTHR31143:SF2">
    <property type="entry name" value="FR47-LIKE DOMAIN-CONTAINING PROTEIN-RELATED"/>
    <property type="match status" value="1"/>
</dbReference>
<accession>A0A0U1L3U4</accession>
<dbReference type="InterPro" id="IPR016181">
    <property type="entry name" value="Acyl_CoA_acyltransferase"/>
</dbReference>
<dbReference type="CDD" id="cd04301">
    <property type="entry name" value="NAT_SF"/>
    <property type="match status" value="1"/>
</dbReference>
<dbReference type="InterPro" id="IPR027365">
    <property type="entry name" value="GNAT_acetyltra_YdfB-like"/>
</dbReference>
<dbReference type="Pfam" id="PF12746">
    <property type="entry name" value="GNAT_acetyltran"/>
    <property type="match status" value="1"/>
</dbReference>
<dbReference type="SUPFAM" id="SSF55729">
    <property type="entry name" value="Acyl-CoA N-acyltransferases (Nat)"/>
    <property type="match status" value="1"/>
</dbReference>
<dbReference type="AlphaFoldDB" id="A0A0U1L3U4"/>
<reference evidence="3" key="1">
    <citation type="submission" date="2015-03" db="EMBL/GenBank/DDBJ databases">
        <authorList>
            <person name="Nijsse Bart"/>
        </authorList>
    </citation>
    <scope>NUCLEOTIDE SEQUENCE [LARGE SCALE GENOMIC DNA]</scope>
</reference>
<proteinExistence type="predicted"/>
<feature type="domain" description="N-acetyltransferase" evidence="1">
    <location>
        <begin position="113"/>
        <end position="248"/>
    </location>
</feature>
<evidence type="ECO:0000313" key="2">
    <source>
        <dbReference type="EMBL" id="CQR74358.1"/>
    </source>
</evidence>
<dbReference type="RefSeq" id="WP_021170359.1">
    <property type="nucleotide sequence ID" value="NZ_CTRP01000014.1"/>
</dbReference>
<protein>
    <recommendedName>
        <fullName evidence="1">N-acetyltransferase domain-containing protein</fullName>
    </recommendedName>
</protein>
<dbReference type="GO" id="GO:0016747">
    <property type="term" value="F:acyltransferase activity, transferring groups other than amino-acyl groups"/>
    <property type="evidence" value="ECO:0007669"/>
    <property type="project" value="InterPro"/>
</dbReference>